<evidence type="ECO:0000313" key="1">
    <source>
        <dbReference type="EMBL" id="NJB66658.1"/>
    </source>
</evidence>
<protein>
    <submittedName>
        <fullName evidence="1">Uncharacterized protein</fullName>
    </submittedName>
</protein>
<organism evidence="1 2">
    <name type="scientific">Desulfobaculum xiamenense</name>
    <dbReference type="NCBI Taxonomy" id="995050"/>
    <lineage>
        <taxon>Bacteria</taxon>
        <taxon>Pseudomonadati</taxon>
        <taxon>Thermodesulfobacteriota</taxon>
        <taxon>Desulfovibrionia</taxon>
        <taxon>Desulfovibrionales</taxon>
        <taxon>Desulfovibrionaceae</taxon>
        <taxon>Desulfobaculum</taxon>
    </lineage>
</organism>
<dbReference type="Proteomes" id="UP000580856">
    <property type="component" value="Unassembled WGS sequence"/>
</dbReference>
<gene>
    <name evidence="1" type="ORF">GGQ74_000298</name>
</gene>
<evidence type="ECO:0000313" key="2">
    <source>
        <dbReference type="Proteomes" id="UP000580856"/>
    </source>
</evidence>
<sequence>MDVLKNRYKREAVEVHCPVHKISQVIYLPEETMPDCPVCKKKMIIKEVLTEGKY</sequence>
<reference evidence="1 2" key="1">
    <citation type="submission" date="2020-03" db="EMBL/GenBank/DDBJ databases">
        <title>Genomic Encyclopedia of Type Strains, Phase IV (KMG-IV): sequencing the most valuable type-strain genomes for metagenomic binning, comparative biology and taxonomic classification.</title>
        <authorList>
            <person name="Goeker M."/>
        </authorList>
    </citation>
    <scope>NUCLEOTIDE SEQUENCE [LARGE SCALE GENOMIC DNA]</scope>
    <source>
        <strain evidence="1 2">DSM 24233</strain>
    </source>
</reference>
<name>A0A846QE60_9BACT</name>
<accession>A0A846QE60</accession>
<keyword evidence="2" id="KW-1185">Reference proteome</keyword>
<dbReference type="AlphaFoldDB" id="A0A846QE60"/>
<dbReference type="EMBL" id="JAATJA010000001">
    <property type="protein sequence ID" value="NJB66658.1"/>
    <property type="molecule type" value="Genomic_DNA"/>
</dbReference>
<comment type="caution">
    <text evidence="1">The sequence shown here is derived from an EMBL/GenBank/DDBJ whole genome shotgun (WGS) entry which is preliminary data.</text>
</comment>
<dbReference type="RefSeq" id="WP_167939776.1">
    <property type="nucleotide sequence ID" value="NZ_JAATJA010000001.1"/>
</dbReference>
<proteinExistence type="predicted"/>